<dbReference type="PANTHER" id="PTHR10224:SF12">
    <property type="entry name" value="GLYOXALASE ELBB"/>
    <property type="match status" value="1"/>
</dbReference>
<dbReference type="PANTHER" id="PTHR10224">
    <property type="entry name" value="ES1 PROTEIN HOMOLOG, MITOCHONDRIAL"/>
    <property type="match status" value="1"/>
</dbReference>
<dbReference type="InterPro" id="IPR026041">
    <property type="entry name" value="ElbB"/>
</dbReference>
<dbReference type="NCBIfam" id="NF008747">
    <property type="entry name" value="PRK11780.1"/>
    <property type="match status" value="1"/>
</dbReference>
<organism evidence="2 3">
    <name type="scientific">Aliikangiella maris</name>
    <dbReference type="NCBI Taxonomy" id="3162458"/>
    <lineage>
        <taxon>Bacteria</taxon>
        <taxon>Pseudomonadati</taxon>
        <taxon>Pseudomonadota</taxon>
        <taxon>Gammaproteobacteria</taxon>
        <taxon>Oceanospirillales</taxon>
        <taxon>Pleioneaceae</taxon>
        <taxon>Aliikangiella</taxon>
    </lineage>
</organism>
<proteinExistence type="inferred from homology"/>
<dbReference type="CDD" id="cd03133">
    <property type="entry name" value="GATase1_ES1"/>
    <property type="match status" value="1"/>
</dbReference>
<keyword evidence="3" id="KW-1185">Reference proteome</keyword>
<dbReference type="PIRSF" id="PIRSF006320">
    <property type="entry name" value="Elb2"/>
    <property type="match status" value="1"/>
</dbReference>
<dbReference type="SUPFAM" id="SSF52317">
    <property type="entry name" value="Class I glutamine amidotransferase-like"/>
    <property type="match status" value="1"/>
</dbReference>
<dbReference type="RefSeq" id="WP_353897451.1">
    <property type="nucleotide sequence ID" value="NZ_JBEVCJ010000029.1"/>
</dbReference>
<keyword evidence="1 2" id="KW-0456">Lyase</keyword>
<comment type="caution">
    <text evidence="2">The sequence shown here is derived from an EMBL/GenBank/DDBJ whole genome shotgun (WGS) entry which is preliminary data.</text>
</comment>
<dbReference type="InterPro" id="IPR029062">
    <property type="entry name" value="Class_I_gatase-like"/>
</dbReference>
<evidence type="ECO:0000256" key="1">
    <source>
        <dbReference type="PIRNR" id="PIRNR006320"/>
    </source>
</evidence>
<dbReference type="GO" id="GO:0016829">
    <property type="term" value="F:lyase activity"/>
    <property type="evidence" value="ECO:0007669"/>
    <property type="project" value="UniProtKB-KW"/>
</dbReference>
<accession>A0ABV2BY63</accession>
<evidence type="ECO:0000313" key="3">
    <source>
        <dbReference type="Proteomes" id="UP001548189"/>
    </source>
</evidence>
<gene>
    <name evidence="2" type="primary">elbB</name>
    <name evidence="2" type="ORF">ABVT43_17130</name>
</gene>
<dbReference type="EMBL" id="JBEVCJ010000029">
    <property type="protein sequence ID" value="MET1256869.1"/>
    <property type="molecule type" value="Genomic_DNA"/>
</dbReference>
<comment type="similarity">
    <text evidence="1">Belongs to the peptidase C56 family.</text>
</comment>
<sequence length="216" mass="23303">MANVAVILSGCGVYDGSEIYESVITLLALEEQGANYQCFAPDINQHHTINHLTGEEMPGSRNVLIESARICRGNIKSLDEFRPSFFDAMIFPGGFGVAKNLSNFALAGANCHIEPSVLKATQTFVANKKPMGFICISPALIPKIYGEAVQLTIGNDPQTATAIETMGGIHIQCPVNNFVVDQKYHVVSTPAYMLANNISEAASGIRKLVKKVLELC</sequence>
<name>A0ABV2BY63_9GAMM</name>
<dbReference type="Proteomes" id="UP001548189">
    <property type="component" value="Unassembled WGS sequence"/>
</dbReference>
<protein>
    <recommendedName>
        <fullName evidence="1">Glyoxalase</fullName>
    </recommendedName>
</protein>
<comment type="catalytic activity">
    <reaction evidence="1">
        <text>glyoxal + H2O = glycolate + H(+)</text>
        <dbReference type="Rhea" id="RHEA:51672"/>
        <dbReference type="ChEBI" id="CHEBI:15377"/>
        <dbReference type="ChEBI" id="CHEBI:15378"/>
        <dbReference type="ChEBI" id="CHEBI:29805"/>
        <dbReference type="ChEBI" id="CHEBI:34779"/>
    </reaction>
</comment>
<comment type="function">
    <text evidence="1">Displays glyoxalase activity, catalyzing the conversion of glyoxal to glycolate.</text>
</comment>
<reference evidence="2 3" key="1">
    <citation type="submission" date="2024-06" db="EMBL/GenBank/DDBJ databases">
        <authorList>
            <person name="Li F."/>
        </authorList>
    </citation>
    <scope>NUCLEOTIDE SEQUENCE [LARGE SCALE GENOMIC DNA]</scope>
    <source>
        <strain evidence="2 3">GXAS 311</strain>
    </source>
</reference>
<dbReference type="Gene3D" id="3.40.50.880">
    <property type="match status" value="1"/>
</dbReference>
<evidence type="ECO:0000313" key="2">
    <source>
        <dbReference type="EMBL" id="MET1256869.1"/>
    </source>
</evidence>